<comment type="catalytic activity">
    <reaction evidence="1 7">
        <text>beta-D-fructose 1-phosphate + H2O = D-fructose + phosphate</text>
        <dbReference type="Rhea" id="RHEA:35603"/>
        <dbReference type="ChEBI" id="CHEBI:15377"/>
        <dbReference type="ChEBI" id="CHEBI:37721"/>
        <dbReference type="ChEBI" id="CHEBI:43474"/>
        <dbReference type="ChEBI" id="CHEBI:138881"/>
    </reaction>
</comment>
<dbReference type="PANTHER" id="PTHR12260">
    <property type="entry name" value="DAMAGE-CONTROL PHOSPHATASE ARMT1"/>
    <property type="match status" value="1"/>
</dbReference>
<feature type="region of interest" description="Disordered" evidence="8">
    <location>
        <begin position="494"/>
        <end position="529"/>
    </location>
</feature>
<dbReference type="Proteomes" id="UP001301350">
    <property type="component" value="Unassembled WGS sequence"/>
</dbReference>
<feature type="region of interest" description="Disordered" evidence="8">
    <location>
        <begin position="1"/>
        <end position="30"/>
    </location>
</feature>
<comment type="caution">
    <text evidence="10">The sequence shown here is derived from an EMBL/GenBank/DDBJ whole genome shotgun (WGS) entry which is preliminary data.</text>
</comment>
<reference evidence="10 11" key="1">
    <citation type="submission" date="2022-07" db="EMBL/GenBank/DDBJ databases">
        <title>Genome-wide signatures of adaptation to extreme environments.</title>
        <authorList>
            <person name="Cho C.H."/>
            <person name="Yoon H.S."/>
        </authorList>
    </citation>
    <scope>NUCLEOTIDE SEQUENCE [LARGE SCALE GENOMIC DNA]</scope>
    <source>
        <strain evidence="10 11">DBV 063 E5</strain>
    </source>
</reference>
<evidence type="ECO:0000256" key="4">
    <source>
        <dbReference type="ARBA" id="ARBA00022801"/>
    </source>
</evidence>
<dbReference type="Gene3D" id="3.40.50.10880">
    <property type="entry name" value="Uncharacterised protein PF01937, DUF89, domain 3"/>
    <property type="match status" value="1"/>
</dbReference>
<evidence type="ECO:0000256" key="6">
    <source>
        <dbReference type="ARBA" id="ARBA00048809"/>
    </source>
</evidence>
<dbReference type="GO" id="GO:0016791">
    <property type="term" value="F:phosphatase activity"/>
    <property type="evidence" value="ECO:0007669"/>
    <property type="project" value="TreeGrafter"/>
</dbReference>
<accession>A0AAV9IXX7</accession>
<feature type="compositionally biased region" description="Low complexity" evidence="8">
    <location>
        <begin position="503"/>
        <end position="516"/>
    </location>
</feature>
<keyword evidence="11" id="KW-1185">Reference proteome</keyword>
<dbReference type="GO" id="GO:0006974">
    <property type="term" value="P:DNA damage response"/>
    <property type="evidence" value="ECO:0007669"/>
    <property type="project" value="TreeGrafter"/>
</dbReference>
<feature type="region of interest" description="Disordered" evidence="8">
    <location>
        <begin position="237"/>
        <end position="274"/>
    </location>
</feature>
<comment type="cofactor">
    <cofactor evidence="7">
        <name>Mn(2+)</name>
        <dbReference type="ChEBI" id="CHEBI:29035"/>
    </cofactor>
    <cofactor evidence="7">
        <name>Ni(2+)</name>
        <dbReference type="ChEBI" id="CHEBI:49786"/>
    </cofactor>
</comment>
<evidence type="ECO:0000313" key="11">
    <source>
        <dbReference type="Proteomes" id="UP001301350"/>
    </source>
</evidence>
<dbReference type="Gene3D" id="1.20.930.60">
    <property type="match status" value="1"/>
</dbReference>
<organism evidence="10 11">
    <name type="scientific">Cyanidium caldarium</name>
    <name type="common">Red alga</name>
    <dbReference type="NCBI Taxonomy" id="2771"/>
    <lineage>
        <taxon>Eukaryota</taxon>
        <taxon>Rhodophyta</taxon>
        <taxon>Bangiophyceae</taxon>
        <taxon>Cyanidiales</taxon>
        <taxon>Cyanidiaceae</taxon>
        <taxon>Cyanidium</taxon>
    </lineage>
</organism>
<evidence type="ECO:0000256" key="7">
    <source>
        <dbReference type="RuleBase" id="RU367030"/>
    </source>
</evidence>
<dbReference type="SUPFAM" id="SSF111321">
    <property type="entry name" value="AF1104-like"/>
    <property type="match status" value="2"/>
</dbReference>
<evidence type="ECO:0000313" key="10">
    <source>
        <dbReference type="EMBL" id="KAK4536950.1"/>
    </source>
</evidence>
<dbReference type="EMBL" id="JANCYW010000010">
    <property type="protein sequence ID" value="KAK4536950.1"/>
    <property type="molecule type" value="Genomic_DNA"/>
</dbReference>
<feature type="domain" description="Damage-control phosphatase ARMT1-like metal-binding" evidence="9">
    <location>
        <begin position="82"/>
        <end position="202"/>
    </location>
</feature>
<name>A0AAV9IXX7_CYACA</name>
<dbReference type="InterPro" id="IPR002791">
    <property type="entry name" value="ARMT1-like_metal-bd"/>
</dbReference>
<comment type="similarity">
    <text evidence="2 7">Belongs to the damage-control phosphatase family. Sugar phosphate phosphatase III subfamily.</text>
</comment>
<evidence type="ECO:0000256" key="8">
    <source>
        <dbReference type="SAM" id="MobiDB-lite"/>
    </source>
</evidence>
<dbReference type="GO" id="GO:0046872">
    <property type="term" value="F:metal ion binding"/>
    <property type="evidence" value="ECO:0007669"/>
    <property type="project" value="UniProtKB-UniRule"/>
</dbReference>
<dbReference type="GO" id="GO:0005634">
    <property type="term" value="C:nucleus"/>
    <property type="evidence" value="ECO:0007669"/>
    <property type="project" value="TreeGrafter"/>
</dbReference>
<evidence type="ECO:0000256" key="3">
    <source>
        <dbReference type="ARBA" id="ARBA00022723"/>
    </source>
</evidence>
<evidence type="ECO:0000256" key="1">
    <source>
        <dbReference type="ARBA" id="ARBA00001326"/>
    </source>
</evidence>
<dbReference type="PANTHER" id="PTHR12260:SF6">
    <property type="entry name" value="DAMAGE-CONTROL PHOSPHATASE ARMT1"/>
    <property type="match status" value="1"/>
</dbReference>
<comment type="function">
    <text evidence="7">Metal-dependent phosphatase that shows phosphatase activity against several substrates, including fructose-1-phosphate and fructose-6-phosphate. Its preference for fructose-1-phosphate, a strong glycating agent that causes DNA damage rather than a canonical yeast metabolite, suggests a damage-control function in hexose phosphate metabolism.</text>
</comment>
<evidence type="ECO:0000259" key="9">
    <source>
        <dbReference type="Pfam" id="PF01937"/>
    </source>
</evidence>
<keyword evidence="3 7" id="KW-0479">Metal-binding</keyword>
<proteinExistence type="inferred from homology"/>
<dbReference type="InterPro" id="IPR036075">
    <property type="entry name" value="ARMT-1-like_metal-bd_sf"/>
</dbReference>
<dbReference type="EC" id="3.1.3.-" evidence="7"/>
<feature type="compositionally biased region" description="Acidic residues" evidence="8">
    <location>
        <begin position="253"/>
        <end position="267"/>
    </location>
</feature>
<dbReference type="AlphaFoldDB" id="A0AAV9IXX7"/>
<evidence type="ECO:0000256" key="5">
    <source>
        <dbReference type="ARBA" id="ARBA00023211"/>
    </source>
</evidence>
<evidence type="ECO:0000256" key="2">
    <source>
        <dbReference type="ARBA" id="ARBA00009519"/>
    </source>
</evidence>
<gene>
    <name evidence="10" type="ORF">CDCA_CDCA10G2975</name>
</gene>
<dbReference type="Pfam" id="PF01937">
    <property type="entry name" value="ARMT1-like_dom"/>
    <property type="match status" value="2"/>
</dbReference>
<comment type="catalytic activity">
    <reaction evidence="6 7">
        <text>beta-D-fructose 6-phosphate = dihydroxyacetone + D-glyceraldehyde 3-phosphate</text>
        <dbReference type="Rhea" id="RHEA:28002"/>
        <dbReference type="ChEBI" id="CHEBI:16016"/>
        <dbReference type="ChEBI" id="CHEBI:57634"/>
        <dbReference type="ChEBI" id="CHEBI:59776"/>
    </reaction>
</comment>
<dbReference type="InterPro" id="IPR039763">
    <property type="entry name" value="ARMT1"/>
</dbReference>
<protein>
    <recommendedName>
        <fullName evidence="7">Sugar phosphate phosphatase</fullName>
        <ecNumber evidence="7">3.1.3.-</ecNumber>
    </recommendedName>
</protein>
<sequence>MKGQLPSPFSDDPQQGPAVRPLPPILRATKPGTWAHDTVSRRLREEILTRVFRENTFFAPDIIERLRELDEELAGAEHTNLRFLRALPSGSAEPPDLRMWNDHILPQFISCTWLNAPWCVSEFYFYRRIMEAVEFFETRWDPFRIQKRLAVTTSMDTFAAYAVQVYSLFNEPETLEPEEVEEVFKMFLRISLGGNQMDLSLWPVGSGSSGGGMTAARVAPYSLMDEEELAKTGAVAATGAGAGPDSEGLSGIADDDEDLDEDDEEAGATDSDNERAMRLLVDESDAVWQYIAARKPLAHVGMIVDNAGFELFSDLLLADTLITFGLARQVTLHLKGHPTFVSDAIEADVLWLLERMALGSGSVCDELATLAGRWLQHLGEGRWVTREDLYWAQPFPFWEMPPGIRSSIASQDLVFVKGDANYRRLLGDRDWPLDTPFADVVAYWPRGLCALRALKAELGCGLRARDIQRCQAMDPKWMVNGQWAVVQFFVGAQQQPPPPPLGATPAAAEPAQAARRPSPPSEVPDDIDL</sequence>
<keyword evidence="4 7" id="KW-0378">Hydrolase</keyword>
<keyword evidence="5 7" id="KW-0464">Manganese</keyword>
<feature type="domain" description="Damage-control phosphatase ARMT1-like metal-binding" evidence="9">
    <location>
        <begin position="262"/>
        <end position="463"/>
    </location>
</feature>
<comment type="domain">
    <text evidence="7">Subfamily III proteins have a conserved RTxK motif about 40-50 residues from the C-terminus; the threonine may be replaced by serine or cysteine.</text>
</comment>